<name>A0ABU1IJ55_9BACL</name>
<comment type="function">
    <text evidence="6">Specifically methylates the N4 position of cytidine in position 1402 (C1402) of 16S rRNA.</text>
</comment>
<dbReference type="NCBIfam" id="TIGR00006">
    <property type="entry name" value="16S rRNA (cytosine(1402)-N(4))-methyltransferase RsmH"/>
    <property type="match status" value="1"/>
</dbReference>
<sequence length="318" mass="35706">MKALFRHETVLRQESVEQLCIRKEGIYVDCTLGGAGHSLLIADSLGKSGTLVGLDQDERALQAASERLAGVSCKVVLVKSNFRHLANALDERGIEEVDGVLFDLGVSSPQLDEGERGFSYHHDAPLDMRMDQDAPLTAREIVNEWTGEEIARILSRYGEERFARRIAQRIVEYRTRQEIKSTRELAEIIKEAIPAAARRSGPHPARKSFQGIRIAVNDELDAFEEALTQTLERLRPGGRVSVITFHSLEDRIAKRMFQEWARGCICPPDFPVCTCGRKPLIRIITKKPVQPSPAEVERNPRARSAKLRVAEKCEEGQE</sequence>
<evidence type="ECO:0000256" key="3">
    <source>
        <dbReference type="ARBA" id="ARBA00022603"/>
    </source>
</evidence>
<reference evidence="7 8" key="1">
    <citation type="submission" date="2023-07" db="EMBL/GenBank/DDBJ databases">
        <title>Genomic Encyclopedia of Type Strains, Phase IV (KMG-IV): sequencing the most valuable type-strain genomes for metagenomic binning, comparative biology and taxonomic classification.</title>
        <authorList>
            <person name="Goeker M."/>
        </authorList>
    </citation>
    <scope>NUCLEOTIDE SEQUENCE [LARGE SCALE GENOMIC DNA]</scope>
    <source>
        <strain evidence="7 8">DSM 45903</strain>
    </source>
</reference>
<proteinExistence type="inferred from homology"/>
<comment type="subcellular location">
    <subcellularLocation>
        <location evidence="6">Cytoplasm</location>
    </subcellularLocation>
</comment>
<dbReference type="PANTHER" id="PTHR11265">
    <property type="entry name" value="S-ADENOSYL-METHYLTRANSFERASE MRAW"/>
    <property type="match status" value="1"/>
</dbReference>
<feature type="binding site" evidence="6">
    <location>
        <position position="110"/>
    </location>
    <ligand>
        <name>S-adenosyl-L-methionine</name>
        <dbReference type="ChEBI" id="CHEBI:59789"/>
    </ligand>
</feature>
<evidence type="ECO:0000256" key="6">
    <source>
        <dbReference type="HAMAP-Rule" id="MF_01007"/>
    </source>
</evidence>
<dbReference type="Gene3D" id="1.10.150.170">
    <property type="entry name" value="Putative methyltransferase TM0872, insert domain"/>
    <property type="match status" value="1"/>
</dbReference>
<comment type="caution">
    <text evidence="7">The sequence shown here is derived from an EMBL/GenBank/DDBJ whole genome shotgun (WGS) entry which is preliminary data.</text>
</comment>
<evidence type="ECO:0000256" key="1">
    <source>
        <dbReference type="ARBA" id="ARBA00010396"/>
    </source>
</evidence>
<organism evidence="7 8">
    <name type="scientific">Desmospora profundinema</name>
    <dbReference type="NCBI Taxonomy" id="1571184"/>
    <lineage>
        <taxon>Bacteria</taxon>
        <taxon>Bacillati</taxon>
        <taxon>Bacillota</taxon>
        <taxon>Bacilli</taxon>
        <taxon>Bacillales</taxon>
        <taxon>Thermoactinomycetaceae</taxon>
        <taxon>Desmospora</taxon>
    </lineage>
</organism>
<dbReference type="SUPFAM" id="SSF53335">
    <property type="entry name" value="S-adenosyl-L-methionine-dependent methyltransferases"/>
    <property type="match status" value="1"/>
</dbReference>
<keyword evidence="4 6" id="KW-0808">Transferase</keyword>
<accession>A0ABU1IJ55</accession>
<dbReference type="GO" id="GO:0032259">
    <property type="term" value="P:methylation"/>
    <property type="evidence" value="ECO:0007669"/>
    <property type="project" value="UniProtKB-KW"/>
</dbReference>
<gene>
    <name evidence="6" type="primary">rsmH</name>
    <name evidence="7" type="ORF">JOE21_000800</name>
</gene>
<keyword evidence="8" id="KW-1185">Reference proteome</keyword>
<keyword evidence="5 6" id="KW-0949">S-adenosyl-L-methionine</keyword>
<dbReference type="PIRSF" id="PIRSF004486">
    <property type="entry name" value="MraW"/>
    <property type="match status" value="1"/>
</dbReference>
<dbReference type="InterPro" id="IPR023397">
    <property type="entry name" value="SAM-dep_MeTrfase_MraW_recog"/>
</dbReference>
<keyword evidence="2 6" id="KW-0698">rRNA processing</keyword>
<dbReference type="HAMAP" id="MF_01007">
    <property type="entry name" value="16SrRNA_methyltr_H"/>
    <property type="match status" value="1"/>
</dbReference>
<evidence type="ECO:0000256" key="5">
    <source>
        <dbReference type="ARBA" id="ARBA00022691"/>
    </source>
</evidence>
<dbReference type="Gene3D" id="3.40.50.150">
    <property type="entry name" value="Vaccinia Virus protein VP39"/>
    <property type="match status" value="1"/>
</dbReference>
<evidence type="ECO:0000256" key="4">
    <source>
        <dbReference type="ARBA" id="ARBA00022679"/>
    </source>
</evidence>
<dbReference type="SUPFAM" id="SSF81799">
    <property type="entry name" value="Putative methyltransferase TM0872, insert domain"/>
    <property type="match status" value="1"/>
</dbReference>
<dbReference type="Proteomes" id="UP001185012">
    <property type="component" value="Unassembled WGS sequence"/>
</dbReference>
<dbReference type="EMBL" id="JAVDQG010000002">
    <property type="protein sequence ID" value="MDR6224809.1"/>
    <property type="molecule type" value="Genomic_DNA"/>
</dbReference>
<keyword evidence="6" id="KW-0963">Cytoplasm</keyword>
<feature type="binding site" evidence="6">
    <location>
        <position position="103"/>
    </location>
    <ligand>
        <name>S-adenosyl-L-methionine</name>
        <dbReference type="ChEBI" id="CHEBI:59789"/>
    </ligand>
</feature>
<dbReference type="InterPro" id="IPR002903">
    <property type="entry name" value="RsmH"/>
</dbReference>
<evidence type="ECO:0000313" key="7">
    <source>
        <dbReference type="EMBL" id="MDR6224809.1"/>
    </source>
</evidence>
<keyword evidence="3 6" id="KW-0489">Methyltransferase</keyword>
<dbReference type="GO" id="GO:0008168">
    <property type="term" value="F:methyltransferase activity"/>
    <property type="evidence" value="ECO:0007669"/>
    <property type="project" value="UniProtKB-KW"/>
</dbReference>
<dbReference type="InterPro" id="IPR029063">
    <property type="entry name" value="SAM-dependent_MTases_sf"/>
</dbReference>
<feature type="binding site" evidence="6">
    <location>
        <begin position="35"/>
        <end position="37"/>
    </location>
    <ligand>
        <name>S-adenosyl-L-methionine</name>
        <dbReference type="ChEBI" id="CHEBI:59789"/>
    </ligand>
</feature>
<feature type="binding site" evidence="6">
    <location>
        <position position="82"/>
    </location>
    <ligand>
        <name>S-adenosyl-L-methionine</name>
        <dbReference type="ChEBI" id="CHEBI:59789"/>
    </ligand>
</feature>
<dbReference type="Pfam" id="PF01795">
    <property type="entry name" value="Methyltransf_5"/>
    <property type="match status" value="1"/>
</dbReference>
<dbReference type="EC" id="2.1.1.199" evidence="6"/>
<comment type="similarity">
    <text evidence="1 6">Belongs to the methyltransferase superfamily. RsmH family.</text>
</comment>
<protein>
    <recommendedName>
        <fullName evidence="6">Ribosomal RNA small subunit methyltransferase H</fullName>
        <ecNumber evidence="6">2.1.1.199</ecNumber>
    </recommendedName>
    <alternativeName>
        <fullName evidence="6">16S rRNA m(4)C1402 methyltransferase</fullName>
    </alternativeName>
    <alternativeName>
        <fullName evidence="6">rRNA (cytosine-N(4)-)-methyltransferase RsmH</fullName>
    </alternativeName>
</protein>
<evidence type="ECO:0000313" key="8">
    <source>
        <dbReference type="Proteomes" id="UP001185012"/>
    </source>
</evidence>
<comment type="catalytic activity">
    <reaction evidence="6">
        <text>cytidine(1402) in 16S rRNA + S-adenosyl-L-methionine = N(4)-methylcytidine(1402) in 16S rRNA + S-adenosyl-L-homocysteine + H(+)</text>
        <dbReference type="Rhea" id="RHEA:42928"/>
        <dbReference type="Rhea" id="RHEA-COMP:10286"/>
        <dbReference type="Rhea" id="RHEA-COMP:10287"/>
        <dbReference type="ChEBI" id="CHEBI:15378"/>
        <dbReference type="ChEBI" id="CHEBI:57856"/>
        <dbReference type="ChEBI" id="CHEBI:59789"/>
        <dbReference type="ChEBI" id="CHEBI:74506"/>
        <dbReference type="ChEBI" id="CHEBI:82748"/>
        <dbReference type="EC" id="2.1.1.199"/>
    </reaction>
</comment>
<evidence type="ECO:0000256" key="2">
    <source>
        <dbReference type="ARBA" id="ARBA00022552"/>
    </source>
</evidence>
<dbReference type="PANTHER" id="PTHR11265:SF0">
    <property type="entry name" value="12S RRNA N4-METHYLCYTIDINE METHYLTRANSFERASE"/>
    <property type="match status" value="1"/>
</dbReference>
<feature type="binding site" evidence="6">
    <location>
        <position position="55"/>
    </location>
    <ligand>
        <name>S-adenosyl-L-methionine</name>
        <dbReference type="ChEBI" id="CHEBI:59789"/>
    </ligand>
</feature>